<protein>
    <submittedName>
        <fullName evidence="1">Uncharacterized protein</fullName>
    </submittedName>
</protein>
<evidence type="ECO:0000313" key="1">
    <source>
        <dbReference type="EMBL" id="GIE19748.1"/>
    </source>
</evidence>
<dbReference type="EMBL" id="BOMN01000032">
    <property type="protein sequence ID" value="GIE19748.1"/>
    <property type="molecule type" value="Genomic_DNA"/>
</dbReference>
<dbReference type="Proteomes" id="UP000603200">
    <property type="component" value="Unassembled WGS sequence"/>
</dbReference>
<evidence type="ECO:0000313" key="2">
    <source>
        <dbReference type="Proteomes" id="UP000603200"/>
    </source>
</evidence>
<gene>
    <name evidence="1" type="ORF">Ahu01nite_028500</name>
</gene>
<sequence length="73" mass="8162">MCANVDKVGVALAHDSLKEQLKSIFEELVKLLAQDDPNKAAIFETEGHLASIHMRLCVLMKNVVVTVREWKVS</sequence>
<organism evidence="1 2">
    <name type="scientific">Winogradskya humida</name>
    <dbReference type="NCBI Taxonomy" id="113566"/>
    <lineage>
        <taxon>Bacteria</taxon>
        <taxon>Bacillati</taxon>
        <taxon>Actinomycetota</taxon>
        <taxon>Actinomycetes</taxon>
        <taxon>Micromonosporales</taxon>
        <taxon>Micromonosporaceae</taxon>
        <taxon>Winogradskya</taxon>
    </lineage>
</organism>
<accession>A0ABQ3ZMM0</accession>
<name>A0ABQ3ZMM0_9ACTN</name>
<keyword evidence="2" id="KW-1185">Reference proteome</keyword>
<proteinExistence type="predicted"/>
<reference evidence="1 2" key="1">
    <citation type="submission" date="2021-01" db="EMBL/GenBank/DDBJ databases">
        <title>Whole genome shotgun sequence of Actinoplanes humidus NBRC 14915.</title>
        <authorList>
            <person name="Komaki H."/>
            <person name="Tamura T."/>
        </authorList>
    </citation>
    <scope>NUCLEOTIDE SEQUENCE [LARGE SCALE GENOMIC DNA]</scope>
    <source>
        <strain evidence="1 2">NBRC 14915</strain>
    </source>
</reference>
<comment type="caution">
    <text evidence="1">The sequence shown here is derived from an EMBL/GenBank/DDBJ whole genome shotgun (WGS) entry which is preliminary data.</text>
</comment>